<evidence type="ECO:0000313" key="3">
    <source>
        <dbReference type="Proteomes" id="UP001215280"/>
    </source>
</evidence>
<dbReference type="EMBL" id="JARJLG010000011">
    <property type="protein sequence ID" value="KAJ7776831.1"/>
    <property type="molecule type" value="Genomic_DNA"/>
</dbReference>
<dbReference type="AlphaFoldDB" id="A0AAD7K2F1"/>
<sequence>MGCSNNIWGPVFEMHIVLILTAIVSRTTVDRARPPGLLILPSRASFSRHYAHLFRIFHAAFLFLSFFRLVVACIQMLSTHEKREGRDQSIPRRCTLRNSRVGRLVCRCRMILEDAGRETVLLVSFWHSRTAGSLRERSICHPAKGIHTSSAPAFPVSGTQLCPWHARSEDVKDAGRDSFFLYRGSRSRWPYYAIHPFRMAWMDNLDADACSGRRDDWIWMTAE</sequence>
<organism evidence="2 3">
    <name type="scientific">Mycena maculata</name>
    <dbReference type="NCBI Taxonomy" id="230809"/>
    <lineage>
        <taxon>Eukaryota</taxon>
        <taxon>Fungi</taxon>
        <taxon>Dikarya</taxon>
        <taxon>Basidiomycota</taxon>
        <taxon>Agaricomycotina</taxon>
        <taxon>Agaricomycetes</taxon>
        <taxon>Agaricomycetidae</taxon>
        <taxon>Agaricales</taxon>
        <taxon>Marasmiineae</taxon>
        <taxon>Mycenaceae</taxon>
        <taxon>Mycena</taxon>
    </lineage>
</organism>
<protein>
    <submittedName>
        <fullName evidence="2">Uncharacterized protein</fullName>
    </submittedName>
</protein>
<keyword evidence="1" id="KW-0472">Membrane</keyword>
<keyword evidence="1" id="KW-0812">Transmembrane</keyword>
<accession>A0AAD7K2F1</accession>
<reference evidence="2" key="1">
    <citation type="submission" date="2023-03" db="EMBL/GenBank/DDBJ databases">
        <title>Massive genome expansion in bonnet fungi (Mycena s.s.) driven by repeated elements and novel gene families across ecological guilds.</title>
        <authorList>
            <consortium name="Lawrence Berkeley National Laboratory"/>
            <person name="Harder C.B."/>
            <person name="Miyauchi S."/>
            <person name="Viragh M."/>
            <person name="Kuo A."/>
            <person name="Thoen E."/>
            <person name="Andreopoulos B."/>
            <person name="Lu D."/>
            <person name="Skrede I."/>
            <person name="Drula E."/>
            <person name="Henrissat B."/>
            <person name="Morin E."/>
            <person name="Kohler A."/>
            <person name="Barry K."/>
            <person name="LaButti K."/>
            <person name="Morin E."/>
            <person name="Salamov A."/>
            <person name="Lipzen A."/>
            <person name="Mereny Z."/>
            <person name="Hegedus B."/>
            <person name="Baldrian P."/>
            <person name="Stursova M."/>
            <person name="Weitz H."/>
            <person name="Taylor A."/>
            <person name="Grigoriev I.V."/>
            <person name="Nagy L.G."/>
            <person name="Martin F."/>
            <person name="Kauserud H."/>
        </authorList>
    </citation>
    <scope>NUCLEOTIDE SEQUENCE</scope>
    <source>
        <strain evidence="2">CBHHK188m</strain>
    </source>
</reference>
<gene>
    <name evidence="2" type="ORF">DFH07DRAFT_31244</name>
</gene>
<proteinExistence type="predicted"/>
<name>A0AAD7K2F1_9AGAR</name>
<keyword evidence="3" id="KW-1185">Reference proteome</keyword>
<evidence type="ECO:0000313" key="2">
    <source>
        <dbReference type="EMBL" id="KAJ7776831.1"/>
    </source>
</evidence>
<evidence type="ECO:0000256" key="1">
    <source>
        <dbReference type="SAM" id="Phobius"/>
    </source>
</evidence>
<comment type="caution">
    <text evidence="2">The sequence shown here is derived from an EMBL/GenBank/DDBJ whole genome shotgun (WGS) entry which is preliminary data.</text>
</comment>
<dbReference type="Proteomes" id="UP001215280">
    <property type="component" value="Unassembled WGS sequence"/>
</dbReference>
<feature type="transmembrane region" description="Helical" evidence="1">
    <location>
        <begin position="56"/>
        <end position="77"/>
    </location>
</feature>
<keyword evidence="1" id="KW-1133">Transmembrane helix</keyword>